<dbReference type="CDD" id="cd09274">
    <property type="entry name" value="RNase_HI_RT_Ty3"/>
    <property type="match status" value="1"/>
</dbReference>
<dbReference type="Pfam" id="PF00665">
    <property type="entry name" value="rve"/>
    <property type="match status" value="1"/>
</dbReference>
<dbReference type="GO" id="GO:0006508">
    <property type="term" value="P:proteolysis"/>
    <property type="evidence" value="ECO:0007669"/>
    <property type="project" value="UniProtKB-KW"/>
</dbReference>
<keyword evidence="6" id="KW-0479">Metal-binding</keyword>
<dbReference type="Pfam" id="PF00078">
    <property type="entry name" value="RVT_1"/>
    <property type="match status" value="1"/>
</dbReference>
<keyword evidence="4" id="KW-0548">Nucleotidyltransferase</keyword>
<dbReference type="Gene3D" id="3.30.420.10">
    <property type="entry name" value="Ribonuclease H-like superfamily/Ribonuclease H"/>
    <property type="match status" value="1"/>
</dbReference>
<evidence type="ECO:0000256" key="4">
    <source>
        <dbReference type="ARBA" id="ARBA00022695"/>
    </source>
</evidence>
<dbReference type="GO" id="GO:0003676">
    <property type="term" value="F:nucleic acid binding"/>
    <property type="evidence" value="ECO:0007669"/>
    <property type="project" value="InterPro"/>
</dbReference>
<keyword evidence="8" id="KW-0378">Hydrolase</keyword>
<dbReference type="Pfam" id="PF17917">
    <property type="entry name" value="RT_RNaseH"/>
    <property type="match status" value="1"/>
</dbReference>
<dbReference type="GO" id="GO:0046872">
    <property type="term" value="F:metal ion binding"/>
    <property type="evidence" value="ECO:0007669"/>
    <property type="project" value="UniProtKB-KW"/>
</dbReference>
<dbReference type="PROSITE" id="PS50994">
    <property type="entry name" value="INTEGRASE"/>
    <property type="match status" value="1"/>
</dbReference>
<dbReference type="Gene3D" id="3.10.20.370">
    <property type="match status" value="1"/>
</dbReference>
<keyword evidence="5" id="KW-0540">Nuclease</keyword>
<dbReference type="InterPro" id="IPR050951">
    <property type="entry name" value="Retrovirus_Pol_polyprotein"/>
</dbReference>
<comment type="cofactor">
    <cofactor evidence="1">
        <name>Mg(2+)</name>
        <dbReference type="ChEBI" id="CHEBI:18420"/>
    </cofactor>
</comment>
<keyword evidence="3" id="KW-0808">Transferase</keyword>
<dbReference type="PANTHER" id="PTHR37984">
    <property type="entry name" value="PROTEIN CBG26694"/>
    <property type="match status" value="1"/>
</dbReference>
<organism evidence="14">
    <name type="scientific">Breu errantivirus</name>
    <dbReference type="NCBI Taxonomy" id="3078398"/>
    <lineage>
        <taxon>Viruses</taxon>
        <taxon>Riboviria</taxon>
        <taxon>Pararnavirae</taxon>
        <taxon>Artverviricota</taxon>
        <taxon>Revtraviricetes</taxon>
        <taxon>Ortervirales</taxon>
        <taxon>Metaviridae</taxon>
        <taxon>Errantivirus</taxon>
    </lineage>
</organism>
<evidence type="ECO:0000256" key="8">
    <source>
        <dbReference type="ARBA" id="ARBA00022801"/>
    </source>
</evidence>
<accession>A0AB38Z266</accession>
<dbReference type="InterPro" id="IPR043502">
    <property type="entry name" value="DNA/RNA_pol_sf"/>
</dbReference>
<dbReference type="SUPFAM" id="SSF53098">
    <property type="entry name" value="Ribonuclease H-like"/>
    <property type="match status" value="1"/>
</dbReference>
<dbReference type="Gene3D" id="3.30.70.270">
    <property type="match status" value="2"/>
</dbReference>
<evidence type="ECO:0000256" key="6">
    <source>
        <dbReference type="ARBA" id="ARBA00022723"/>
    </source>
</evidence>
<dbReference type="Gene3D" id="3.10.10.10">
    <property type="entry name" value="HIV Type 1 Reverse Transcriptase, subunit A, domain 1"/>
    <property type="match status" value="1"/>
</dbReference>
<dbReference type="Pfam" id="PF17921">
    <property type="entry name" value="Integrase_H2C2"/>
    <property type="match status" value="1"/>
</dbReference>
<dbReference type="InterPro" id="IPR041373">
    <property type="entry name" value="RT_RNaseH"/>
</dbReference>
<proteinExistence type="predicted"/>
<dbReference type="GO" id="GO:0003964">
    <property type="term" value="F:RNA-directed DNA polymerase activity"/>
    <property type="evidence" value="ECO:0007669"/>
    <property type="project" value="UniProtKB-KW"/>
</dbReference>
<dbReference type="GO" id="GO:0008233">
    <property type="term" value="F:peptidase activity"/>
    <property type="evidence" value="ECO:0007669"/>
    <property type="project" value="UniProtKB-KW"/>
</dbReference>
<evidence type="ECO:0000256" key="1">
    <source>
        <dbReference type="ARBA" id="ARBA00001946"/>
    </source>
</evidence>
<keyword evidence="2" id="KW-0645">Protease</keyword>
<dbReference type="GO" id="GO:0004519">
    <property type="term" value="F:endonuclease activity"/>
    <property type="evidence" value="ECO:0007669"/>
    <property type="project" value="UniProtKB-KW"/>
</dbReference>
<name>A0AB38Z266_9VIRU</name>
<feature type="domain" description="Integrase catalytic" evidence="13">
    <location>
        <begin position="844"/>
        <end position="999"/>
    </location>
</feature>
<dbReference type="Gene3D" id="1.10.340.70">
    <property type="match status" value="1"/>
</dbReference>
<evidence type="ECO:0000313" key="14">
    <source>
        <dbReference type="EMBL" id="WNO13902.1"/>
    </source>
</evidence>
<dbReference type="PANTHER" id="PTHR37984:SF5">
    <property type="entry name" value="PROTEIN NYNRIN-LIKE"/>
    <property type="match status" value="1"/>
</dbReference>
<sequence>MKFRTKLFHSEIVPFYLFKFHNYFDGILGYETLSKIKAKLDFDKCKLIIKNKAIDMKIRMLGEPEEITVNAHSITTIKMPVSQANGSILLPNDKRIHTAIIRSGIYNSTNGYAQVTIENPGEEFSFHWTKPTLTHSMSDYIEYNQTSCTTDSNYSTHDIEQLIRINHLNDQEKTKLLSVLKKYSNVIQKTDEKLSCTTNIKHTINTKDDIPIHTKTYRYPQIHKAEVDKQIEQMLTDGIIQHSISPWTSPIWIVPKKVDASGTRKWRVVIDYRKLNEKTIDDKFPIPNIDEILDRLGRSMYFTTLDLKSGFHQIEVEEKDRPKTAFSTNKGHFEFIRMPFGLKNAPATFQRAMNSILNELIGRCCLVYLDDIIIFGSSLQQHLDNLDKVLKKLTKANLKIQLDKCEFLQRECEFLGHIVTENGIKPNPNKIDKIINWPIPKTAKQIKGFLGILGYYRKFIKDFAKLTKPLTRCLKKDAKIIHDNEFITCFEECKTLLTTDPILKYPDFEKKFILETDASDFALGAVLSQKFEDGKEHPICYASRTLNETECRYSATEKELLAIIWSTKHFRPYLYGRKFDIRTDHKPLVWLRQKNDLNRKLLNWKLTLEEFEFDITYKKGILNNNADALSRMPDNQPQLTTNTLTPSETLEINNNSIDDDMTQHSADTDDNDFIKSTLKPLNEFRHQLVLIKSQEHSRQFETIFPNYHRTTIKRLVFSPGVLINILKEETSPNHANGLYCSKEILQTLQIIYKNYFSRAKSLKIFWTEKILIDIPEDDEQDQIIQTRHDSNHRGIVETQKHISQKYFFPKMKSKITKVINLCRLCQKSKYERHPYKPKFLDTGTPSKPLEIVHMDIFIIKEKHYLTFCDRFSRLATSLPIRTRNTIHVINALTHYLANVGKPSLLIMDQEASFTSSMVKEFLEDRDIEYHYTSVGQSTSNGTVEIVHRTLRELHNILSNKESTKNLSETAKMNLSVAIYNDSIHSQTKLTPREAFFGYRNESPIPECLDERIRQKEEFYKQLYERQKEKKIKDTEKLNKGREEPEQFLPGNVAFERKRNNLKHQERYREIIIAENRQANIIDENGRKIHKTKLKRKRNLPT</sequence>
<evidence type="ECO:0000256" key="3">
    <source>
        <dbReference type="ARBA" id="ARBA00022679"/>
    </source>
</evidence>
<keyword evidence="11" id="KW-0233">DNA recombination</keyword>
<dbReference type="InterPro" id="IPR001584">
    <property type="entry name" value="Integrase_cat-core"/>
</dbReference>
<dbReference type="FunFam" id="3.10.10.10:FF:000007">
    <property type="entry name" value="Retrovirus-related Pol polyprotein from transposon 17.6-like Protein"/>
    <property type="match status" value="1"/>
</dbReference>
<dbReference type="FunFam" id="3.30.70.270:FF:000020">
    <property type="entry name" value="Transposon Tf2-6 polyprotein-like Protein"/>
    <property type="match status" value="1"/>
</dbReference>
<dbReference type="InterPro" id="IPR041588">
    <property type="entry name" value="Integrase_H2C2"/>
</dbReference>
<dbReference type="FunFam" id="3.10.20.370:FF:000001">
    <property type="entry name" value="Retrovirus-related Pol polyprotein from transposon 17.6-like protein"/>
    <property type="match status" value="1"/>
</dbReference>
<evidence type="ECO:0000256" key="9">
    <source>
        <dbReference type="ARBA" id="ARBA00022908"/>
    </source>
</evidence>
<dbReference type="GO" id="GO:0015074">
    <property type="term" value="P:DNA integration"/>
    <property type="evidence" value="ECO:0007669"/>
    <property type="project" value="UniProtKB-KW"/>
</dbReference>
<dbReference type="InterPro" id="IPR000477">
    <property type="entry name" value="RT_dom"/>
</dbReference>
<evidence type="ECO:0000259" key="12">
    <source>
        <dbReference type="PROSITE" id="PS50878"/>
    </source>
</evidence>
<dbReference type="EMBL" id="OQ968272">
    <property type="protein sequence ID" value="WNO13902.1"/>
    <property type="molecule type" value="Genomic_RNA"/>
</dbReference>
<dbReference type="InterPro" id="IPR043128">
    <property type="entry name" value="Rev_trsase/Diguanyl_cyclase"/>
</dbReference>
<dbReference type="GO" id="GO:0006310">
    <property type="term" value="P:DNA recombination"/>
    <property type="evidence" value="ECO:0007669"/>
    <property type="project" value="UniProtKB-KW"/>
</dbReference>
<dbReference type="SUPFAM" id="SSF56672">
    <property type="entry name" value="DNA/RNA polymerases"/>
    <property type="match status" value="1"/>
</dbReference>
<evidence type="ECO:0000256" key="2">
    <source>
        <dbReference type="ARBA" id="ARBA00022670"/>
    </source>
</evidence>
<keyword evidence="10" id="KW-0695">RNA-directed DNA polymerase</keyword>
<protein>
    <submittedName>
        <fullName evidence="14">Polyprotein</fullName>
    </submittedName>
</protein>
<dbReference type="PROSITE" id="PS50878">
    <property type="entry name" value="RT_POL"/>
    <property type="match status" value="1"/>
</dbReference>
<evidence type="ECO:0000256" key="10">
    <source>
        <dbReference type="ARBA" id="ARBA00022918"/>
    </source>
</evidence>
<keyword evidence="9" id="KW-0229">DNA integration</keyword>
<evidence type="ECO:0000256" key="5">
    <source>
        <dbReference type="ARBA" id="ARBA00022722"/>
    </source>
</evidence>
<dbReference type="InterPro" id="IPR012337">
    <property type="entry name" value="RNaseH-like_sf"/>
</dbReference>
<dbReference type="InterPro" id="IPR036397">
    <property type="entry name" value="RNaseH_sf"/>
</dbReference>
<evidence type="ECO:0000256" key="7">
    <source>
        <dbReference type="ARBA" id="ARBA00022759"/>
    </source>
</evidence>
<feature type="domain" description="Reverse transcriptase" evidence="12">
    <location>
        <begin position="235"/>
        <end position="419"/>
    </location>
</feature>
<reference evidence="14" key="1">
    <citation type="submission" date="2023-04" db="EMBL/GenBank/DDBJ databases">
        <title>Novel viruses in aedes, anopheles and culex mosquitoes from high pantanal, mato grosso state, Brazil 2019.</title>
        <authorList>
            <person name="Pavon J.A.R."/>
            <person name="Neves N.A.S."/>
            <person name="Pinho J.B."/>
            <person name="Patroca S."/>
            <person name="Cruz A.C.B."/>
            <person name="Medeiros D.B.A."/>
            <person name="Nunes M.R.T."/>
            <person name="Slhessarenko R.D."/>
        </authorList>
    </citation>
    <scope>NUCLEOTIDE SEQUENCE</scope>
    <source>
        <strain evidence="14">JARP4</strain>
    </source>
</reference>
<evidence type="ECO:0000259" key="13">
    <source>
        <dbReference type="PROSITE" id="PS50994"/>
    </source>
</evidence>
<dbReference type="CDD" id="cd01647">
    <property type="entry name" value="RT_LTR"/>
    <property type="match status" value="1"/>
</dbReference>
<keyword evidence="7" id="KW-0255">Endonuclease</keyword>
<evidence type="ECO:0000256" key="11">
    <source>
        <dbReference type="ARBA" id="ARBA00023172"/>
    </source>
</evidence>